<evidence type="ECO:0000256" key="1">
    <source>
        <dbReference type="SAM" id="MobiDB-lite"/>
    </source>
</evidence>
<proteinExistence type="predicted"/>
<feature type="region of interest" description="Disordered" evidence="1">
    <location>
        <begin position="18"/>
        <end position="112"/>
    </location>
</feature>
<dbReference type="AlphaFoldDB" id="A0A518FW45"/>
<dbReference type="RefSeq" id="WP_145458834.1">
    <property type="nucleotide sequence ID" value="NZ_CP036317.1"/>
</dbReference>
<feature type="compositionally biased region" description="Basic and acidic residues" evidence="1">
    <location>
        <begin position="27"/>
        <end position="37"/>
    </location>
</feature>
<dbReference type="Proteomes" id="UP000320839">
    <property type="component" value="Chromosome"/>
</dbReference>
<organism evidence="2 3">
    <name type="scientific">Gimesia panareensis</name>
    <dbReference type="NCBI Taxonomy" id="2527978"/>
    <lineage>
        <taxon>Bacteria</taxon>
        <taxon>Pseudomonadati</taxon>
        <taxon>Planctomycetota</taxon>
        <taxon>Planctomycetia</taxon>
        <taxon>Planctomycetales</taxon>
        <taxon>Planctomycetaceae</taxon>
        <taxon>Gimesia</taxon>
    </lineage>
</organism>
<gene>
    <name evidence="2" type="ORF">Pan153_52450</name>
</gene>
<evidence type="ECO:0000313" key="3">
    <source>
        <dbReference type="Proteomes" id="UP000320839"/>
    </source>
</evidence>
<evidence type="ECO:0008006" key="4">
    <source>
        <dbReference type="Google" id="ProtNLM"/>
    </source>
</evidence>
<accession>A0A518FW45</accession>
<name>A0A518FW45_9PLAN</name>
<reference evidence="2 3" key="1">
    <citation type="submission" date="2019-02" db="EMBL/GenBank/DDBJ databases">
        <title>Deep-cultivation of Planctomycetes and their phenomic and genomic characterization uncovers novel biology.</title>
        <authorList>
            <person name="Wiegand S."/>
            <person name="Jogler M."/>
            <person name="Boedeker C."/>
            <person name="Pinto D."/>
            <person name="Vollmers J."/>
            <person name="Rivas-Marin E."/>
            <person name="Kohn T."/>
            <person name="Peeters S.H."/>
            <person name="Heuer A."/>
            <person name="Rast P."/>
            <person name="Oberbeckmann S."/>
            <person name="Bunk B."/>
            <person name="Jeske O."/>
            <person name="Meyerdierks A."/>
            <person name="Storesund J.E."/>
            <person name="Kallscheuer N."/>
            <person name="Luecker S."/>
            <person name="Lage O.M."/>
            <person name="Pohl T."/>
            <person name="Merkel B.J."/>
            <person name="Hornburger P."/>
            <person name="Mueller R.-W."/>
            <person name="Bruemmer F."/>
            <person name="Labrenz M."/>
            <person name="Spormann A.M."/>
            <person name="Op den Camp H."/>
            <person name="Overmann J."/>
            <person name="Amann R."/>
            <person name="Jetten M.S.M."/>
            <person name="Mascher T."/>
            <person name="Medema M.H."/>
            <person name="Devos D.P."/>
            <person name="Kaster A.-K."/>
            <person name="Ovreas L."/>
            <person name="Rohde M."/>
            <person name="Galperin M.Y."/>
            <person name="Jogler C."/>
        </authorList>
    </citation>
    <scope>NUCLEOTIDE SEQUENCE [LARGE SCALE GENOMIC DNA]</scope>
    <source>
        <strain evidence="2 3">Pan153</strain>
    </source>
</reference>
<dbReference type="EMBL" id="CP036317">
    <property type="protein sequence ID" value="QDV20569.1"/>
    <property type="molecule type" value="Genomic_DNA"/>
</dbReference>
<feature type="compositionally biased region" description="Basic and acidic residues" evidence="1">
    <location>
        <begin position="98"/>
        <end position="112"/>
    </location>
</feature>
<evidence type="ECO:0000313" key="2">
    <source>
        <dbReference type="EMBL" id="QDV20569.1"/>
    </source>
</evidence>
<protein>
    <recommendedName>
        <fullName evidence="4">Lipoprotein</fullName>
    </recommendedName>
</protein>
<dbReference type="PROSITE" id="PS51257">
    <property type="entry name" value="PROKAR_LIPOPROTEIN"/>
    <property type="match status" value="1"/>
</dbReference>
<sequence>MRLIATFVLLTGIVVLGAGCKGQPSDSDNRPPVRQKIENNPNNARPVSPAITDELNQPSSQEFSRDTDRQSEKAAPLNLPDSQPASDTRNDFSPPVLPDKDNPSADTPKEVN</sequence>
<feature type="compositionally biased region" description="Basic and acidic residues" evidence="1">
    <location>
        <begin position="63"/>
        <end position="72"/>
    </location>
</feature>